<evidence type="ECO:0000256" key="1">
    <source>
        <dbReference type="SAM" id="MobiDB-lite"/>
    </source>
</evidence>
<comment type="caution">
    <text evidence="2">The sequence shown here is derived from an EMBL/GenBank/DDBJ whole genome shotgun (WGS) entry which is preliminary data.</text>
</comment>
<keyword evidence="3" id="KW-1185">Reference proteome</keyword>
<name>A0A2U1Q710_ARTAN</name>
<proteinExistence type="predicted"/>
<dbReference type="STRING" id="35608.A0A2U1Q710"/>
<reference evidence="2 3" key="1">
    <citation type="journal article" date="2018" name="Mol. Plant">
        <title>The genome of Artemisia annua provides insight into the evolution of Asteraceae family and artemisinin biosynthesis.</title>
        <authorList>
            <person name="Shen Q."/>
            <person name="Zhang L."/>
            <person name="Liao Z."/>
            <person name="Wang S."/>
            <person name="Yan T."/>
            <person name="Shi P."/>
            <person name="Liu M."/>
            <person name="Fu X."/>
            <person name="Pan Q."/>
            <person name="Wang Y."/>
            <person name="Lv Z."/>
            <person name="Lu X."/>
            <person name="Zhang F."/>
            <person name="Jiang W."/>
            <person name="Ma Y."/>
            <person name="Chen M."/>
            <person name="Hao X."/>
            <person name="Li L."/>
            <person name="Tang Y."/>
            <person name="Lv G."/>
            <person name="Zhou Y."/>
            <person name="Sun X."/>
            <person name="Brodelius P.E."/>
            <person name="Rose J.K.C."/>
            <person name="Tang K."/>
        </authorList>
    </citation>
    <scope>NUCLEOTIDE SEQUENCE [LARGE SCALE GENOMIC DNA]</scope>
    <source>
        <strain evidence="3">cv. Huhao1</strain>
        <tissue evidence="2">Leaf</tissue>
    </source>
</reference>
<feature type="region of interest" description="Disordered" evidence="1">
    <location>
        <begin position="46"/>
        <end position="143"/>
    </location>
</feature>
<feature type="compositionally biased region" description="Pro residues" evidence="1">
    <location>
        <begin position="133"/>
        <end position="142"/>
    </location>
</feature>
<dbReference type="OrthoDB" id="1706185at2759"/>
<dbReference type="AlphaFoldDB" id="A0A2U1Q710"/>
<protein>
    <submittedName>
        <fullName evidence="2">Uncharacterized protein</fullName>
    </submittedName>
</protein>
<dbReference type="Proteomes" id="UP000245207">
    <property type="component" value="Unassembled WGS sequence"/>
</dbReference>
<gene>
    <name evidence="2" type="ORF">CTI12_AA068060</name>
</gene>
<feature type="compositionally biased region" description="Basic and acidic residues" evidence="1">
    <location>
        <begin position="98"/>
        <end position="110"/>
    </location>
</feature>
<sequence length="184" mass="19899">MGIPMFVFQVPPPSGLNVFVNRRFNRPAPLRAAEIIQMVTRGEELLSPPLLQDKTTYGRVNSPPPPPQGGSTRGQTTYGQNPTFTSQTKQTSPNQSDSDIHGMYGRDDPRTPPSPKANGLQGHSIYGRDNPSVPTPPKPAAPIRPVLSEYARINGSSESTDLATSVVNLLASYAIRVFNLYGAN</sequence>
<organism evidence="2 3">
    <name type="scientific">Artemisia annua</name>
    <name type="common">Sweet wormwood</name>
    <dbReference type="NCBI Taxonomy" id="35608"/>
    <lineage>
        <taxon>Eukaryota</taxon>
        <taxon>Viridiplantae</taxon>
        <taxon>Streptophyta</taxon>
        <taxon>Embryophyta</taxon>
        <taxon>Tracheophyta</taxon>
        <taxon>Spermatophyta</taxon>
        <taxon>Magnoliopsida</taxon>
        <taxon>eudicotyledons</taxon>
        <taxon>Gunneridae</taxon>
        <taxon>Pentapetalae</taxon>
        <taxon>asterids</taxon>
        <taxon>campanulids</taxon>
        <taxon>Asterales</taxon>
        <taxon>Asteraceae</taxon>
        <taxon>Asteroideae</taxon>
        <taxon>Anthemideae</taxon>
        <taxon>Artemisiinae</taxon>
        <taxon>Artemisia</taxon>
    </lineage>
</organism>
<evidence type="ECO:0000313" key="3">
    <source>
        <dbReference type="Proteomes" id="UP000245207"/>
    </source>
</evidence>
<accession>A0A2U1Q710</accession>
<feature type="compositionally biased region" description="Polar residues" evidence="1">
    <location>
        <begin position="69"/>
        <end position="97"/>
    </location>
</feature>
<dbReference type="EMBL" id="PKPP01000356">
    <property type="protein sequence ID" value="PWA93801.1"/>
    <property type="molecule type" value="Genomic_DNA"/>
</dbReference>
<evidence type="ECO:0000313" key="2">
    <source>
        <dbReference type="EMBL" id="PWA93801.1"/>
    </source>
</evidence>